<dbReference type="PANTHER" id="PTHR10174">
    <property type="entry name" value="ALPHA-TOCOPHEROL TRANSFER PROTEIN-RELATED"/>
    <property type="match status" value="1"/>
</dbReference>
<evidence type="ECO:0000313" key="2">
    <source>
        <dbReference type="EMBL" id="KAJ8981874.1"/>
    </source>
</evidence>
<dbReference type="Proteomes" id="UP001162164">
    <property type="component" value="Unassembled WGS sequence"/>
</dbReference>
<feature type="non-terminal residue" evidence="2">
    <location>
        <position position="1"/>
    </location>
</feature>
<dbReference type="SUPFAM" id="SSF52087">
    <property type="entry name" value="CRAL/TRIO domain"/>
    <property type="match status" value="1"/>
</dbReference>
<feature type="domain" description="CRAL-TRIO" evidence="1">
    <location>
        <begin position="64"/>
        <end position="260"/>
    </location>
</feature>
<proteinExistence type="predicted"/>
<dbReference type="Pfam" id="PF00650">
    <property type="entry name" value="CRAL_TRIO"/>
    <property type="match status" value="1"/>
</dbReference>
<reference evidence="2" key="1">
    <citation type="journal article" date="2023" name="Insect Mol. Biol.">
        <title>Genome sequencing provides insights into the evolution of gene families encoding plant cell wall-degrading enzymes in longhorned beetles.</title>
        <authorList>
            <person name="Shin N.R."/>
            <person name="Okamura Y."/>
            <person name="Kirsch R."/>
            <person name="Pauchet Y."/>
        </authorList>
    </citation>
    <scope>NUCLEOTIDE SEQUENCE</scope>
    <source>
        <strain evidence="2">MMC_N1</strain>
    </source>
</reference>
<dbReference type="PROSITE" id="PS50191">
    <property type="entry name" value="CRAL_TRIO"/>
    <property type="match status" value="1"/>
</dbReference>
<organism evidence="2 3">
    <name type="scientific">Molorchus minor</name>
    <dbReference type="NCBI Taxonomy" id="1323400"/>
    <lineage>
        <taxon>Eukaryota</taxon>
        <taxon>Metazoa</taxon>
        <taxon>Ecdysozoa</taxon>
        <taxon>Arthropoda</taxon>
        <taxon>Hexapoda</taxon>
        <taxon>Insecta</taxon>
        <taxon>Pterygota</taxon>
        <taxon>Neoptera</taxon>
        <taxon>Endopterygota</taxon>
        <taxon>Coleoptera</taxon>
        <taxon>Polyphaga</taxon>
        <taxon>Cucujiformia</taxon>
        <taxon>Chrysomeloidea</taxon>
        <taxon>Cerambycidae</taxon>
        <taxon>Lamiinae</taxon>
        <taxon>Monochamini</taxon>
        <taxon>Molorchus</taxon>
    </lineage>
</organism>
<accession>A0ABQ9JUX0</accession>
<dbReference type="InterPro" id="IPR001251">
    <property type="entry name" value="CRAL-TRIO_dom"/>
</dbReference>
<keyword evidence="3" id="KW-1185">Reference proteome</keyword>
<dbReference type="SMART" id="SM00516">
    <property type="entry name" value="SEC14"/>
    <property type="match status" value="1"/>
</dbReference>
<evidence type="ECO:0000313" key="3">
    <source>
        <dbReference type="Proteomes" id="UP001162164"/>
    </source>
</evidence>
<dbReference type="Gene3D" id="3.40.525.10">
    <property type="entry name" value="CRAL-TRIO lipid binding domain"/>
    <property type="match status" value="1"/>
</dbReference>
<dbReference type="InterPro" id="IPR036865">
    <property type="entry name" value="CRAL-TRIO_dom_sf"/>
</dbReference>
<dbReference type="PANTHER" id="PTHR10174:SF213">
    <property type="entry name" value="CRAL-TRIO DOMAIN-CONTAINING PROTEIN"/>
    <property type="match status" value="1"/>
</dbReference>
<gene>
    <name evidence="2" type="ORF">NQ317_008222</name>
</gene>
<protein>
    <recommendedName>
        <fullName evidence="1">CRAL-TRIO domain-containing protein</fullName>
    </recommendedName>
</protein>
<evidence type="ECO:0000259" key="1">
    <source>
        <dbReference type="PROSITE" id="PS50191"/>
    </source>
</evidence>
<name>A0ABQ9JUX0_9CUCU</name>
<dbReference type="EMBL" id="JAPWTJ010000156">
    <property type="protein sequence ID" value="KAJ8981874.1"/>
    <property type="molecule type" value="Genomic_DNA"/>
</dbReference>
<dbReference type="CDD" id="cd00170">
    <property type="entry name" value="SEC14"/>
    <property type="match status" value="1"/>
</dbReference>
<comment type="caution">
    <text evidence="2">The sequence shown here is derived from an EMBL/GenBank/DDBJ whole genome shotgun (WGS) entry which is preliminary data.</text>
</comment>
<sequence length="263" mass="30520">LNRSGAFVQMELQYQFTPDQIISEGRTTQKNINTIKTWLSNLHDKDIPKIQDEVVVLFLLSCLNDIDLTKRTVISYYKCKKAGPEIYDDRIVDRRDIRTALNTIHMSSIPVRTDENYVVHYFKVNDTNYRNFELVPIMKISYMIMDITQLRNPPSGLIVVIDMKGVQVGLMHLTKFKLGAVKKYFHFLQEGFPMNLKVIHILNSVYFMDKIMALIGVFMKNELMSMLHMHPPGLDNEKLFELIPKKCLPKEYGGDLPSEKRAS</sequence>